<feature type="domain" description="YagK/YfjJ C-terminal" evidence="1">
    <location>
        <begin position="55"/>
        <end position="222"/>
    </location>
</feature>
<reference evidence="3" key="1">
    <citation type="submission" date="2016-10" db="EMBL/GenBank/DDBJ databases">
        <authorList>
            <person name="Varghese N."/>
            <person name="Submissions S."/>
        </authorList>
    </citation>
    <scope>NUCLEOTIDE SEQUENCE [LARGE SCALE GENOMIC DNA]</scope>
    <source>
        <strain evidence="3">CGMCC 1.6494</strain>
    </source>
</reference>
<dbReference type="EMBL" id="FNII01000001">
    <property type="protein sequence ID" value="SDM90108.1"/>
    <property type="molecule type" value="Genomic_DNA"/>
</dbReference>
<dbReference type="AlphaFoldDB" id="A0A1G9X083"/>
<protein>
    <recommendedName>
        <fullName evidence="1">YagK/YfjJ C-terminal domain-containing protein</fullName>
    </recommendedName>
</protein>
<dbReference type="OrthoDB" id="5701642at2"/>
<dbReference type="STRING" id="416873.SAMN04487951_10177"/>
<sequence>MIHKPKRLKANRNHSLLYEPIFITSDDTHMDVMTDKGPLLPDYLEDGYRVFKKAINAHKRVLVLRFDLQLPLGLTLPDDAETNKVIRRFLSSFQSKIDSHLKRNNVKHKCPVRHIIAREIGTNSQRPHFHVMLLLNGNAFRTMGSRDYEGENNFLRIADAWASALEISPTEAGKRVQCTRKKIGCTFYRLEPSDEYAQFSEAFYRMSYFCKAHTKVYGQRHRGLLTSNK</sequence>
<evidence type="ECO:0000313" key="2">
    <source>
        <dbReference type="EMBL" id="SDM90108.1"/>
    </source>
</evidence>
<dbReference type="Pfam" id="PF11726">
    <property type="entry name" value="YagK_YfjJ_C"/>
    <property type="match status" value="1"/>
</dbReference>
<accession>A0A1G9X083</accession>
<evidence type="ECO:0000313" key="3">
    <source>
        <dbReference type="Proteomes" id="UP000199677"/>
    </source>
</evidence>
<dbReference type="Proteomes" id="UP000199677">
    <property type="component" value="Unassembled WGS sequence"/>
</dbReference>
<dbReference type="InterPro" id="IPR057271">
    <property type="entry name" value="YagK_YfjJ_C"/>
</dbReference>
<organism evidence="2 3">
    <name type="scientific">Vreelandella arcis</name>
    <dbReference type="NCBI Taxonomy" id="416873"/>
    <lineage>
        <taxon>Bacteria</taxon>
        <taxon>Pseudomonadati</taxon>
        <taxon>Pseudomonadota</taxon>
        <taxon>Gammaproteobacteria</taxon>
        <taxon>Oceanospirillales</taxon>
        <taxon>Halomonadaceae</taxon>
        <taxon>Vreelandella</taxon>
    </lineage>
</organism>
<keyword evidence="3" id="KW-1185">Reference proteome</keyword>
<gene>
    <name evidence="2" type="ORF">SAMN04487951_10177</name>
</gene>
<evidence type="ECO:0000259" key="1">
    <source>
        <dbReference type="Pfam" id="PF11726"/>
    </source>
</evidence>
<name>A0A1G9X083_9GAMM</name>
<dbReference type="RefSeq" id="WP_089701361.1">
    <property type="nucleotide sequence ID" value="NZ_FNII01000001.1"/>
</dbReference>
<proteinExistence type="predicted"/>